<reference evidence="1 2" key="1">
    <citation type="submission" date="2023-03" db="EMBL/GenBank/DDBJ databases">
        <title>Draft assemblies of triclosan tolerant bacteria isolated from returned activated sludge.</title>
        <authorList>
            <person name="Van Hamelsveld S."/>
        </authorList>
    </citation>
    <scope>NUCLEOTIDE SEQUENCE [LARGE SCALE GENOMIC DNA]</scope>
    <source>
        <strain evidence="1 2">GW210010_S58</strain>
    </source>
</reference>
<dbReference type="EMBL" id="JARJLM010000392">
    <property type="protein sequence ID" value="MDF3835887.1"/>
    <property type="molecule type" value="Genomic_DNA"/>
</dbReference>
<accession>A0ABT6AUE4</accession>
<comment type="caution">
    <text evidence="1">The sequence shown here is derived from an EMBL/GenBank/DDBJ whole genome shotgun (WGS) entry which is preliminary data.</text>
</comment>
<evidence type="ECO:0000313" key="2">
    <source>
        <dbReference type="Proteomes" id="UP001216674"/>
    </source>
</evidence>
<dbReference type="RefSeq" id="WP_276266542.1">
    <property type="nucleotide sequence ID" value="NZ_JARJLM010000392.1"/>
</dbReference>
<evidence type="ECO:0000313" key="1">
    <source>
        <dbReference type="EMBL" id="MDF3835887.1"/>
    </source>
</evidence>
<protein>
    <submittedName>
        <fullName evidence="1">Uncharacterized protein</fullName>
    </submittedName>
</protein>
<proteinExistence type="predicted"/>
<dbReference type="Proteomes" id="UP001216674">
    <property type="component" value="Unassembled WGS sequence"/>
</dbReference>
<gene>
    <name evidence="1" type="ORF">P3W85_23480</name>
</gene>
<keyword evidence="2" id="KW-1185">Reference proteome</keyword>
<organism evidence="1 2">
    <name type="scientific">Cupriavidus basilensis</name>
    <dbReference type="NCBI Taxonomy" id="68895"/>
    <lineage>
        <taxon>Bacteria</taxon>
        <taxon>Pseudomonadati</taxon>
        <taxon>Pseudomonadota</taxon>
        <taxon>Betaproteobacteria</taxon>
        <taxon>Burkholderiales</taxon>
        <taxon>Burkholderiaceae</taxon>
        <taxon>Cupriavidus</taxon>
    </lineage>
</organism>
<sequence>MRPFSSLFKLPSPERIAAKELQSMRLILFQAERRLLDAQMRVNYYREMVDFLADVQASGLEHVIDKRRVPASDDFAQASRIFSDITTVPMAPFAT</sequence>
<name>A0ABT6AUE4_9BURK</name>